<keyword evidence="4" id="KW-1185">Reference proteome</keyword>
<dbReference type="InterPro" id="IPR018682">
    <property type="entry name" value="DUF2167_membr"/>
</dbReference>
<keyword evidence="1" id="KW-1133">Transmembrane helix</keyword>
<evidence type="ECO:0000313" key="4">
    <source>
        <dbReference type="Proteomes" id="UP000613266"/>
    </source>
</evidence>
<feature type="signal peptide" evidence="2">
    <location>
        <begin position="1"/>
        <end position="20"/>
    </location>
</feature>
<evidence type="ECO:0000256" key="2">
    <source>
        <dbReference type="SAM" id="SignalP"/>
    </source>
</evidence>
<name>A0A931NFT0_9BURK</name>
<feature type="chain" id="PRO_5037840622" evidence="2">
    <location>
        <begin position="21"/>
        <end position="285"/>
    </location>
</feature>
<dbReference type="RefSeq" id="WP_198109578.1">
    <property type="nucleotide sequence ID" value="NZ_JAEDAK010000002.1"/>
</dbReference>
<accession>A0A931NFT0</accession>
<reference evidence="3" key="1">
    <citation type="submission" date="2020-12" db="EMBL/GenBank/DDBJ databases">
        <title>The genome sequence of Inhella sp. 1Y17.</title>
        <authorList>
            <person name="Liu Y."/>
        </authorList>
    </citation>
    <scope>NUCLEOTIDE SEQUENCE</scope>
    <source>
        <strain evidence="3">1Y17</strain>
    </source>
</reference>
<proteinExistence type="predicted"/>
<dbReference type="Pfam" id="PF09935">
    <property type="entry name" value="DUF2167"/>
    <property type="match status" value="1"/>
</dbReference>
<dbReference type="EMBL" id="JAEDAK010000002">
    <property type="protein sequence ID" value="MBH9575958.1"/>
    <property type="molecule type" value="Genomic_DNA"/>
</dbReference>
<evidence type="ECO:0000313" key="3">
    <source>
        <dbReference type="EMBL" id="MBH9575958.1"/>
    </source>
</evidence>
<keyword evidence="1" id="KW-0472">Membrane</keyword>
<organism evidence="3 4">
    <name type="scientific">Inhella proteolytica</name>
    <dbReference type="NCBI Taxonomy" id="2795029"/>
    <lineage>
        <taxon>Bacteria</taxon>
        <taxon>Pseudomonadati</taxon>
        <taxon>Pseudomonadota</taxon>
        <taxon>Betaproteobacteria</taxon>
        <taxon>Burkholderiales</taxon>
        <taxon>Sphaerotilaceae</taxon>
        <taxon>Inhella</taxon>
    </lineage>
</organism>
<dbReference type="Proteomes" id="UP000613266">
    <property type="component" value="Unassembled WGS sequence"/>
</dbReference>
<comment type="caution">
    <text evidence="3">The sequence shown here is derived from an EMBL/GenBank/DDBJ whole genome shotgun (WGS) entry which is preliminary data.</text>
</comment>
<feature type="transmembrane region" description="Helical" evidence="1">
    <location>
        <begin position="261"/>
        <end position="277"/>
    </location>
</feature>
<keyword evidence="1" id="KW-0812">Transmembrane</keyword>
<sequence>MWKQIAGAAALALASWAAQAQGTPAEAASSAANAEQELGRQISALGWLKPGTSGSVANKAAFKASEKYTFLGTADTDKFLQLNGNPPPGDAYTIAPVQGSWFGILSFADEGYIKDDEQIDAAALLKQLKEQNVASNERKRQQGYPTMTLEGWAIPPRYDSSSKRLEWGTRFISDADKQPVVNVSTRILGRSGYTSAVLVTSPATLDADLADFKSALKDYDYVSGEKYSEWKQGDKVAAIGLGALVVGGAAAVASSKGGLKGILLAIAAGAAALWTGIKKLFGRKS</sequence>
<gene>
    <name evidence="3" type="ORF">I7X39_03470</name>
</gene>
<dbReference type="AlphaFoldDB" id="A0A931NFT0"/>
<keyword evidence="2" id="KW-0732">Signal</keyword>
<evidence type="ECO:0000256" key="1">
    <source>
        <dbReference type="SAM" id="Phobius"/>
    </source>
</evidence>
<feature type="transmembrane region" description="Helical" evidence="1">
    <location>
        <begin position="236"/>
        <end position="254"/>
    </location>
</feature>
<protein>
    <submittedName>
        <fullName evidence="3">DUF2167 domain-containing protein</fullName>
    </submittedName>
</protein>